<name>A0A1A9W688_9MUSC</name>
<proteinExistence type="predicted"/>
<reference evidence="2" key="1">
    <citation type="submission" date="2014-03" db="EMBL/GenBank/DDBJ databases">
        <authorList>
            <person name="Aksoy S."/>
            <person name="Warren W."/>
            <person name="Wilson R.K."/>
        </authorList>
    </citation>
    <scope>NUCLEOTIDE SEQUENCE [LARGE SCALE GENOMIC DNA]</scope>
    <source>
        <strain evidence="2">IAEA</strain>
    </source>
</reference>
<evidence type="ECO:0000313" key="1">
    <source>
        <dbReference type="EnsemblMetazoa" id="GBRI007747-PA"/>
    </source>
</evidence>
<sequence>MLCYAMLWYAMLRCAVLCYAILCYAMLCCAMLCCAVLCCDELCCAVLCFREIFQIYWGYYFSPVARASVCQSEDQNSIRDAMAYENRDYTITLGPRDLAFIELKIERE</sequence>
<accession>A0A1A9W688</accession>
<dbReference type="VEuPathDB" id="VectorBase:GBRI007747"/>
<dbReference type="AlphaFoldDB" id="A0A1A9W688"/>
<evidence type="ECO:0000313" key="2">
    <source>
        <dbReference type="Proteomes" id="UP000091820"/>
    </source>
</evidence>
<keyword evidence="2" id="KW-1185">Reference proteome</keyword>
<organism evidence="1 2">
    <name type="scientific">Glossina brevipalpis</name>
    <dbReference type="NCBI Taxonomy" id="37001"/>
    <lineage>
        <taxon>Eukaryota</taxon>
        <taxon>Metazoa</taxon>
        <taxon>Ecdysozoa</taxon>
        <taxon>Arthropoda</taxon>
        <taxon>Hexapoda</taxon>
        <taxon>Insecta</taxon>
        <taxon>Pterygota</taxon>
        <taxon>Neoptera</taxon>
        <taxon>Endopterygota</taxon>
        <taxon>Diptera</taxon>
        <taxon>Brachycera</taxon>
        <taxon>Muscomorpha</taxon>
        <taxon>Hippoboscoidea</taxon>
        <taxon>Glossinidae</taxon>
        <taxon>Glossina</taxon>
    </lineage>
</organism>
<reference evidence="1" key="2">
    <citation type="submission" date="2020-05" db="UniProtKB">
        <authorList>
            <consortium name="EnsemblMetazoa"/>
        </authorList>
    </citation>
    <scope>IDENTIFICATION</scope>
    <source>
        <strain evidence="1">IAEA</strain>
    </source>
</reference>
<protein>
    <submittedName>
        <fullName evidence="1">Uncharacterized protein</fullName>
    </submittedName>
</protein>
<dbReference type="Proteomes" id="UP000091820">
    <property type="component" value="Unassembled WGS sequence"/>
</dbReference>
<dbReference type="EnsemblMetazoa" id="GBRI007747-RA">
    <property type="protein sequence ID" value="GBRI007747-PA"/>
    <property type="gene ID" value="GBRI007747"/>
</dbReference>